<comment type="caution">
    <text evidence="9">The sequence shown here is derived from an EMBL/GenBank/DDBJ whole genome shotgun (WGS) entry which is preliminary data.</text>
</comment>
<feature type="signal peptide" evidence="7">
    <location>
        <begin position="1"/>
        <end position="23"/>
    </location>
</feature>
<feature type="region of interest" description="Disordered" evidence="6">
    <location>
        <begin position="489"/>
        <end position="512"/>
    </location>
</feature>
<dbReference type="InterPro" id="IPR034161">
    <property type="entry name" value="Pepsin-like_plant"/>
</dbReference>
<organism evidence="9 10">
    <name type="scientific">Marchantia polymorpha subsp. ruderalis</name>
    <dbReference type="NCBI Taxonomy" id="1480154"/>
    <lineage>
        <taxon>Eukaryota</taxon>
        <taxon>Viridiplantae</taxon>
        <taxon>Streptophyta</taxon>
        <taxon>Embryophyta</taxon>
        <taxon>Marchantiophyta</taxon>
        <taxon>Marchantiopsida</taxon>
        <taxon>Marchantiidae</taxon>
        <taxon>Marchantiales</taxon>
        <taxon>Marchantiaceae</taxon>
        <taxon>Marchantia</taxon>
    </lineage>
</organism>
<feature type="domain" description="Peptidase A1" evidence="8">
    <location>
        <begin position="98"/>
        <end position="460"/>
    </location>
</feature>
<evidence type="ECO:0000256" key="3">
    <source>
        <dbReference type="ARBA" id="ARBA00022750"/>
    </source>
</evidence>
<dbReference type="InterPro" id="IPR032861">
    <property type="entry name" value="TAXi_N"/>
</dbReference>
<evidence type="ECO:0000256" key="4">
    <source>
        <dbReference type="ARBA" id="ARBA00022801"/>
    </source>
</evidence>
<evidence type="ECO:0000256" key="1">
    <source>
        <dbReference type="ARBA" id="ARBA00007447"/>
    </source>
</evidence>
<dbReference type="PROSITE" id="PS51767">
    <property type="entry name" value="PEPTIDASE_A1"/>
    <property type="match status" value="1"/>
</dbReference>
<dbReference type="InterPro" id="IPR051708">
    <property type="entry name" value="Plant_Aspart_Prot_A1"/>
</dbReference>
<feature type="chain" id="PRO_5008052366" description="Peptidase A1 domain-containing protein" evidence="7">
    <location>
        <begin position="24"/>
        <end position="512"/>
    </location>
</feature>
<dbReference type="Pfam" id="PF14541">
    <property type="entry name" value="TAXi_C"/>
    <property type="match status" value="1"/>
</dbReference>
<reference evidence="9" key="1">
    <citation type="submission" date="2016-03" db="EMBL/GenBank/DDBJ databases">
        <title>Mechanisms controlling the formation of the plant cell surface in tip-growing cells are functionally conserved among land plants.</title>
        <authorList>
            <person name="Honkanen S."/>
            <person name="Jones V.A."/>
            <person name="Morieri G."/>
            <person name="Champion C."/>
            <person name="Hetherington A.J."/>
            <person name="Kelly S."/>
            <person name="Saint-Marcoux D."/>
            <person name="Proust H."/>
            <person name="Prescott H."/>
            <person name="Dolan L."/>
        </authorList>
    </citation>
    <scope>NUCLEOTIDE SEQUENCE [LARGE SCALE GENOMIC DNA]</scope>
    <source>
        <tissue evidence="9">Whole gametophyte</tissue>
    </source>
</reference>
<accession>A0A176WAG2</accession>
<evidence type="ECO:0000256" key="7">
    <source>
        <dbReference type="SAM" id="SignalP"/>
    </source>
</evidence>
<dbReference type="Pfam" id="PF14543">
    <property type="entry name" value="TAXi_N"/>
    <property type="match status" value="1"/>
</dbReference>
<gene>
    <name evidence="9" type="ORF">AXG93_246s1090</name>
</gene>
<keyword evidence="2" id="KW-0645">Protease</keyword>
<comment type="similarity">
    <text evidence="1">Belongs to the peptidase A1 family.</text>
</comment>
<dbReference type="Gene3D" id="2.40.70.10">
    <property type="entry name" value="Acid Proteases"/>
    <property type="match status" value="2"/>
</dbReference>
<proteinExistence type="inferred from homology"/>
<dbReference type="InterPro" id="IPR021109">
    <property type="entry name" value="Peptidase_aspartic_dom_sf"/>
</dbReference>
<protein>
    <recommendedName>
        <fullName evidence="8">Peptidase A1 domain-containing protein</fullName>
    </recommendedName>
</protein>
<keyword evidence="3" id="KW-0064">Aspartyl protease</keyword>
<keyword evidence="4" id="KW-0378">Hydrolase</keyword>
<dbReference type="Proteomes" id="UP000077202">
    <property type="component" value="Unassembled WGS sequence"/>
</dbReference>
<evidence type="ECO:0000313" key="9">
    <source>
        <dbReference type="EMBL" id="OAE30138.1"/>
    </source>
</evidence>
<dbReference type="PANTHER" id="PTHR47967">
    <property type="entry name" value="OS07G0603500 PROTEIN-RELATED"/>
    <property type="match status" value="1"/>
</dbReference>
<evidence type="ECO:0000256" key="2">
    <source>
        <dbReference type="ARBA" id="ARBA00022670"/>
    </source>
</evidence>
<dbReference type="GO" id="GO:0004190">
    <property type="term" value="F:aspartic-type endopeptidase activity"/>
    <property type="evidence" value="ECO:0007669"/>
    <property type="project" value="UniProtKB-KW"/>
</dbReference>
<dbReference type="PANTHER" id="PTHR47967:SF128">
    <property type="entry name" value="ASPARTIC PROTEINASE CDR1-LIKE"/>
    <property type="match status" value="1"/>
</dbReference>
<evidence type="ECO:0000313" key="10">
    <source>
        <dbReference type="Proteomes" id="UP000077202"/>
    </source>
</evidence>
<evidence type="ECO:0000256" key="6">
    <source>
        <dbReference type="SAM" id="MobiDB-lite"/>
    </source>
</evidence>
<dbReference type="EMBL" id="LVLJ01001352">
    <property type="protein sequence ID" value="OAE30138.1"/>
    <property type="molecule type" value="Genomic_DNA"/>
</dbReference>
<feature type="compositionally biased region" description="Basic and acidic residues" evidence="6">
    <location>
        <begin position="493"/>
        <end position="512"/>
    </location>
</feature>
<dbReference type="InterPro" id="IPR032799">
    <property type="entry name" value="TAXi_C"/>
</dbReference>
<evidence type="ECO:0000259" key="8">
    <source>
        <dbReference type="PROSITE" id="PS51767"/>
    </source>
</evidence>
<dbReference type="GO" id="GO:0006508">
    <property type="term" value="P:proteolysis"/>
    <property type="evidence" value="ECO:0007669"/>
    <property type="project" value="UniProtKB-KW"/>
</dbReference>
<sequence>MDRISFCLWAAVIAALCIDESLGGTREDGVGTAGKKPETASRGGIKTNLIELRGGELPCLEEEKQQQQQQQDHDFRQRVGRNCASNYSTQSLYGPGNYLMQISLGTPPQKFSVIMDSRSDLVWVQCRPCTTCSAAFQAIFEPAMSSTFANVSCNDALCSNLVDRGCAQDVCSYQNKDDNNQLVAQGRFYRDTLSILAPAFVNLKVPGFGFGCSEQNIGLQVLQVDGIAGFGRGPISLISQVGAVYGDRFAYCLKRSMPSNGLLNNVGPSKLVIGDIAVPSKEDQKAKKVQWSPMLKSEAHPSFYVLNLQGISVNNKKLKAPGDSFKVEKQGKGGTLLDIGVKMSKFSQPIFTALMDAMDATIEYKKYSESLAKFKACYIVPGTDVPPKLPTVTLHFAGGVNVVLPADKVFMDVDSAAGNAGRIMCLAADGTAQEFNVFGSAWQHGLGVIVDNEQSKESYEIVRFESSPPMDVLVSFLFRIARSYHSAIMHTSPGERGRRTTKSQKENERSKQ</sequence>
<keyword evidence="10" id="KW-1185">Reference proteome</keyword>
<dbReference type="GO" id="GO:0005576">
    <property type="term" value="C:extracellular region"/>
    <property type="evidence" value="ECO:0007669"/>
    <property type="project" value="TreeGrafter"/>
</dbReference>
<evidence type="ECO:0000256" key="5">
    <source>
        <dbReference type="ARBA" id="ARBA00023180"/>
    </source>
</evidence>
<dbReference type="InterPro" id="IPR033121">
    <property type="entry name" value="PEPTIDASE_A1"/>
</dbReference>
<keyword evidence="7" id="KW-0732">Signal</keyword>
<dbReference type="CDD" id="cd05476">
    <property type="entry name" value="pepsin_A_like_plant"/>
    <property type="match status" value="1"/>
</dbReference>
<keyword evidence="5" id="KW-0325">Glycoprotein</keyword>
<name>A0A176WAG2_MARPO</name>
<dbReference type="AlphaFoldDB" id="A0A176WAG2"/>
<dbReference type="SUPFAM" id="SSF50630">
    <property type="entry name" value="Acid proteases"/>
    <property type="match status" value="1"/>
</dbReference>